<evidence type="ECO:0000313" key="2">
    <source>
        <dbReference type="Proteomes" id="UP000614811"/>
    </source>
</evidence>
<dbReference type="Gene3D" id="3.10.129.10">
    <property type="entry name" value="Hotdog Thioesterase"/>
    <property type="match status" value="1"/>
</dbReference>
<dbReference type="EMBL" id="BMXA01000001">
    <property type="protein sequence ID" value="GHA01634.1"/>
    <property type="molecule type" value="Genomic_DNA"/>
</dbReference>
<dbReference type="AlphaFoldDB" id="A0A918RIT1"/>
<reference evidence="1" key="2">
    <citation type="submission" date="2020-09" db="EMBL/GenBank/DDBJ databases">
        <authorList>
            <person name="Sun Q."/>
            <person name="Kim S."/>
        </authorList>
    </citation>
    <scope>NUCLEOTIDE SEQUENCE</scope>
    <source>
        <strain evidence="1">KCTC 12711</strain>
    </source>
</reference>
<dbReference type="RefSeq" id="WP_189398746.1">
    <property type="nucleotide sequence ID" value="NZ_BMXA01000001.1"/>
</dbReference>
<name>A0A918RIT1_9GAMM</name>
<reference evidence="1" key="1">
    <citation type="journal article" date="2014" name="Int. J. Syst. Evol. Microbiol.">
        <title>Complete genome sequence of Corynebacterium casei LMG S-19264T (=DSM 44701T), isolated from a smear-ripened cheese.</title>
        <authorList>
            <consortium name="US DOE Joint Genome Institute (JGI-PGF)"/>
            <person name="Walter F."/>
            <person name="Albersmeier A."/>
            <person name="Kalinowski J."/>
            <person name="Ruckert C."/>
        </authorList>
    </citation>
    <scope>NUCLEOTIDE SEQUENCE</scope>
    <source>
        <strain evidence="1">KCTC 12711</strain>
    </source>
</reference>
<evidence type="ECO:0000313" key="1">
    <source>
        <dbReference type="EMBL" id="GHA01634.1"/>
    </source>
</evidence>
<organism evidence="1 2">
    <name type="scientific">Arenicella chitinivorans</name>
    <dbReference type="NCBI Taxonomy" id="1329800"/>
    <lineage>
        <taxon>Bacteria</taxon>
        <taxon>Pseudomonadati</taxon>
        <taxon>Pseudomonadota</taxon>
        <taxon>Gammaproteobacteria</taxon>
        <taxon>Arenicellales</taxon>
        <taxon>Arenicellaceae</taxon>
        <taxon>Arenicella</taxon>
    </lineage>
</organism>
<keyword evidence="2" id="KW-1185">Reference proteome</keyword>
<gene>
    <name evidence="1" type="ORF">GCM10008090_08490</name>
</gene>
<dbReference type="Proteomes" id="UP000614811">
    <property type="component" value="Unassembled WGS sequence"/>
</dbReference>
<dbReference type="CDD" id="cd03443">
    <property type="entry name" value="PaaI_thioesterase"/>
    <property type="match status" value="1"/>
</dbReference>
<accession>A0A918RIT1</accession>
<dbReference type="SUPFAM" id="SSF54637">
    <property type="entry name" value="Thioesterase/thiol ester dehydrase-isomerase"/>
    <property type="match status" value="1"/>
</dbReference>
<dbReference type="InterPro" id="IPR029069">
    <property type="entry name" value="HotDog_dom_sf"/>
</dbReference>
<dbReference type="Pfam" id="PF14539">
    <property type="entry name" value="DUF4442"/>
    <property type="match status" value="1"/>
</dbReference>
<sequence length="151" mass="16742">MSSILKRYQQLSRLPAGNYLFSKAVGFSAPFFAKIHPYVVNLRKGYCEVKMRDRRSVRNHLGTINAGALCSLAEMTGGMALDSLVPGNMRWIPRGMTVVYHAKATGTIRGITELQAENIQPGDIVVPVKVYDEAQTLVFSADITFYVSLKK</sequence>
<protein>
    <submittedName>
        <fullName evidence="1">DUF4442 domain-containing protein</fullName>
    </submittedName>
</protein>
<comment type="caution">
    <text evidence="1">The sequence shown here is derived from an EMBL/GenBank/DDBJ whole genome shotgun (WGS) entry which is preliminary data.</text>
</comment>
<proteinExistence type="predicted"/>
<dbReference type="InterPro" id="IPR027961">
    <property type="entry name" value="DUF4442"/>
</dbReference>